<dbReference type="GO" id="GO:0008757">
    <property type="term" value="F:S-adenosylmethionine-dependent methyltransferase activity"/>
    <property type="evidence" value="ECO:0007669"/>
    <property type="project" value="InterPro"/>
</dbReference>
<keyword evidence="3 5" id="KW-0808">Transferase</keyword>
<dbReference type="PANTHER" id="PTHR44942">
    <property type="entry name" value="METHYLTRANSF_11 DOMAIN-CONTAINING PROTEIN"/>
    <property type="match status" value="1"/>
</dbReference>
<dbReference type="GO" id="GO:0032259">
    <property type="term" value="P:methylation"/>
    <property type="evidence" value="ECO:0007669"/>
    <property type="project" value="UniProtKB-KW"/>
</dbReference>
<protein>
    <submittedName>
        <fullName evidence="5">N6 adenine-specific DNA methyltransferase, N12 class</fullName>
    </submittedName>
</protein>
<dbReference type="CDD" id="cd02440">
    <property type="entry name" value="AdoMet_MTases"/>
    <property type="match status" value="1"/>
</dbReference>
<keyword evidence="2 5" id="KW-0489">Methyltransferase</keyword>
<dbReference type="Pfam" id="PF08241">
    <property type="entry name" value="Methyltransf_11"/>
    <property type="match status" value="1"/>
</dbReference>
<evidence type="ECO:0000256" key="1">
    <source>
        <dbReference type="ARBA" id="ARBA00008361"/>
    </source>
</evidence>
<comment type="similarity">
    <text evidence="1">Belongs to the methyltransferase superfamily.</text>
</comment>
<proteinExistence type="inferred from homology"/>
<dbReference type="EMBL" id="CADCTB010000204">
    <property type="protein sequence ID" value="CAA9272141.1"/>
    <property type="molecule type" value="Genomic_DNA"/>
</dbReference>
<dbReference type="SUPFAM" id="SSF53335">
    <property type="entry name" value="S-adenosyl-L-methionine-dependent methyltransferases"/>
    <property type="match status" value="1"/>
</dbReference>
<evidence type="ECO:0000256" key="2">
    <source>
        <dbReference type="ARBA" id="ARBA00022603"/>
    </source>
</evidence>
<evidence type="ECO:0000313" key="5">
    <source>
        <dbReference type="EMBL" id="CAA9272141.1"/>
    </source>
</evidence>
<reference evidence="5" key="1">
    <citation type="submission" date="2020-02" db="EMBL/GenBank/DDBJ databases">
        <authorList>
            <person name="Meier V. D."/>
        </authorList>
    </citation>
    <scope>NUCLEOTIDE SEQUENCE</scope>
    <source>
        <strain evidence="5">AVDCRST_MAG10</strain>
    </source>
</reference>
<organism evidence="5">
    <name type="scientific">uncultured Acidimicrobiales bacterium</name>
    <dbReference type="NCBI Taxonomy" id="310071"/>
    <lineage>
        <taxon>Bacteria</taxon>
        <taxon>Bacillati</taxon>
        <taxon>Actinomycetota</taxon>
        <taxon>Acidimicrobiia</taxon>
        <taxon>Acidimicrobiales</taxon>
        <taxon>environmental samples</taxon>
    </lineage>
</organism>
<sequence>MVLSALPPACREGLDVGCGEGMLTRELAERMDHVVGIDLDQASIDLARAQGTAGVEYVVGDFMTHPFEPESFDAIVSVAALHHMEPGAALARMRRLLRPGGRLAVVGLARSRPADLPLDAAGLLADQYYKRTRAYWDHSAPTVWPPPHTYGQVRQLAGRELPGVRYRRHLLFRYSLVWTKPPAR</sequence>
<dbReference type="InterPro" id="IPR051052">
    <property type="entry name" value="Diverse_substrate_MTase"/>
</dbReference>
<dbReference type="InterPro" id="IPR013216">
    <property type="entry name" value="Methyltransf_11"/>
</dbReference>
<accession>A0A6J4JAB4</accession>
<evidence type="ECO:0000259" key="4">
    <source>
        <dbReference type="Pfam" id="PF08241"/>
    </source>
</evidence>
<name>A0A6J4JAB4_9ACTN</name>
<dbReference type="PANTHER" id="PTHR44942:SF4">
    <property type="entry name" value="METHYLTRANSFERASE TYPE 11 DOMAIN-CONTAINING PROTEIN"/>
    <property type="match status" value="1"/>
</dbReference>
<dbReference type="AlphaFoldDB" id="A0A6J4JAB4"/>
<dbReference type="InterPro" id="IPR029063">
    <property type="entry name" value="SAM-dependent_MTases_sf"/>
</dbReference>
<evidence type="ECO:0000256" key="3">
    <source>
        <dbReference type="ARBA" id="ARBA00022679"/>
    </source>
</evidence>
<dbReference type="Gene3D" id="3.40.50.150">
    <property type="entry name" value="Vaccinia Virus protein VP39"/>
    <property type="match status" value="1"/>
</dbReference>
<feature type="domain" description="Methyltransferase type 11" evidence="4">
    <location>
        <begin position="14"/>
        <end position="104"/>
    </location>
</feature>
<gene>
    <name evidence="5" type="ORF">AVDCRST_MAG10-3347</name>
</gene>